<dbReference type="InterPro" id="IPR050922">
    <property type="entry name" value="LytR/CpsA/Psr_CW_biosynth"/>
</dbReference>
<dbReference type="AlphaFoldDB" id="A0AAU8J3S4"/>
<evidence type="ECO:0000256" key="3">
    <source>
        <dbReference type="SAM" id="Phobius"/>
    </source>
</evidence>
<feature type="domain" description="Cell envelope-related transcriptional attenuator" evidence="4">
    <location>
        <begin position="115"/>
        <end position="270"/>
    </location>
</feature>
<feature type="compositionally biased region" description="Basic and acidic residues" evidence="2">
    <location>
        <begin position="1"/>
        <end position="12"/>
    </location>
</feature>
<gene>
    <name evidence="5" type="ORF">ABII15_36705</name>
</gene>
<evidence type="ECO:0000259" key="4">
    <source>
        <dbReference type="Pfam" id="PF03816"/>
    </source>
</evidence>
<dbReference type="RefSeq" id="WP_353946612.1">
    <property type="nucleotide sequence ID" value="NZ_CP159534.1"/>
</dbReference>
<dbReference type="PANTHER" id="PTHR33392:SF6">
    <property type="entry name" value="POLYISOPRENYL-TEICHOIC ACID--PEPTIDOGLYCAN TEICHOIC ACID TRANSFERASE TAGU"/>
    <property type="match status" value="1"/>
</dbReference>
<reference evidence="5" key="1">
    <citation type="submission" date="2024-06" db="EMBL/GenBank/DDBJ databases">
        <title>Streptomyces sp. strain HUAS MG91 genome sequences.</title>
        <authorList>
            <person name="Mo P."/>
        </authorList>
    </citation>
    <scope>NUCLEOTIDE SEQUENCE</scope>
    <source>
        <strain evidence="5">HUAS MG91</strain>
    </source>
</reference>
<keyword evidence="3" id="KW-1133">Transmembrane helix</keyword>
<feature type="region of interest" description="Disordered" evidence="2">
    <location>
        <begin position="353"/>
        <end position="378"/>
    </location>
</feature>
<protein>
    <submittedName>
        <fullName evidence="5">LCP family protein</fullName>
    </submittedName>
</protein>
<dbReference type="Pfam" id="PF03816">
    <property type="entry name" value="LytR_cpsA_psr"/>
    <property type="match status" value="1"/>
</dbReference>
<organism evidence="5">
    <name type="scientific">Streptomyces tabacisoli</name>
    <dbReference type="NCBI Taxonomy" id="3156398"/>
    <lineage>
        <taxon>Bacteria</taxon>
        <taxon>Bacillati</taxon>
        <taxon>Actinomycetota</taxon>
        <taxon>Actinomycetes</taxon>
        <taxon>Kitasatosporales</taxon>
        <taxon>Streptomycetaceae</taxon>
        <taxon>Streptomyces</taxon>
    </lineage>
</organism>
<dbReference type="Gene3D" id="3.40.630.190">
    <property type="entry name" value="LCP protein"/>
    <property type="match status" value="1"/>
</dbReference>
<evidence type="ECO:0000256" key="1">
    <source>
        <dbReference type="ARBA" id="ARBA00006068"/>
    </source>
</evidence>
<dbReference type="PANTHER" id="PTHR33392">
    <property type="entry name" value="POLYISOPRENYL-TEICHOIC ACID--PEPTIDOGLYCAN TEICHOIC ACID TRANSFERASE TAGU"/>
    <property type="match status" value="1"/>
</dbReference>
<feature type="transmembrane region" description="Helical" evidence="3">
    <location>
        <begin position="38"/>
        <end position="61"/>
    </location>
</feature>
<name>A0AAU8J3S4_9ACTN</name>
<accession>A0AAU8J3S4</accession>
<evidence type="ECO:0000313" key="5">
    <source>
        <dbReference type="EMBL" id="XCJ75177.1"/>
    </source>
</evidence>
<dbReference type="EMBL" id="CP159534">
    <property type="protein sequence ID" value="XCJ75177.1"/>
    <property type="molecule type" value="Genomic_DNA"/>
</dbReference>
<keyword evidence="3" id="KW-0812">Transmembrane</keyword>
<evidence type="ECO:0000256" key="2">
    <source>
        <dbReference type="SAM" id="MobiDB-lite"/>
    </source>
</evidence>
<comment type="similarity">
    <text evidence="1">Belongs to the LytR/CpsA/Psr (LCP) family.</text>
</comment>
<dbReference type="KEGG" id="stac:ABII15_36705"/>
<proteinExistence type="inferred from homology"/>
<keyword evidence="3" id="KW-0472">Membrane</keyword>
<dbReference type="NCBIfam" id="TIGR00350">
    <property type="entry name" value="lytR_cpsA_psr"/>
    <property type="match status" value="1"/>
</dbReference>
<sequence>MPHESGYEHQAHPADQPAAPAYGPARVRRSRHRRRKSALRWIAWGTLGVALVGGGGVAYAWQHLNGNIKGTDVDAALGSDRPGEQRGGAMNILLLGSDSRAGTHGQYGSGVLGARADTAMVLHVDKTHKKASVVSIPRDTLVERPSCDKTGGGTVPAAHEAMFNSSYSLGGPACTVKTVEKMTDLRMDHYLEVDFKGFRKLIDELGGVDITTSSAIRDHNSGLSLNAGKHRLEGKDALALVRTRHGVGDGSDLGRIQLQQAFVKALIHRADTVDPLGSPAKSYALADTATKSISADSDLASADKLLGLAKELKGISPDRTSMVTMPVTYDPQDAGRVLPLDKASHRVWTALRHDRPVPKSATHGSVGDRTDSPVVSGT</sequence>
<feature type="region of interest" description="Disordered" evidence="2">
    <location>
        <begin position="1"/>
        <end position="30"/>
    </location>
</feature>
<dbReference type="InterPro" id="IPR004474">
    <property type="entry name" value="LytR_CpsA_psr"/>
</dbReference>